<feature type="region of interest" description="Disordered" evidence="18">
    <location>
        <begin position="457"/>
        <end position="488"/>
    </location>
</feature>
<comment type="caution">
    <text evidence="17">Lacks conserved residue(s) required for the propagation of feature annotation.</text>
</comment>
<organism evidence="20 21">
    <name type="scientific">Leucobacter exalbidus</name>
    <dbReference type="NCBI Taxonomy" id="662960"/>
    <lineage>
        <taxon>Bacteria</taxon>
        <taxon>Bacillati</taxon>
        <taxon>Actinomycetota</taxon>
        <taxon>Actinomycetes</taxon>
        <taxon>Micrococcales</taxon>
        <taxon>Microbacteriaceae</taxon>
        <taxon>Leucobacter</taxon>
    </lineage>
</organism>
<dbReference type="HAMAP" id="MF_01631">
    <property type="entry name" value="GlmU"/>
    <property type="match status" value="1"/>
</dbReference>
<evidence type="ECO:0000256" key="9">
    <source>
        <dbReference type="ARBA" id="ARBA00022960"/>
    </source>
</evidence>
<comment type="pathway">
    <text evidence="17">Nucleotide-sugar biosynthesis; UDP-N-acetyl-alpha-D-glucosamine biosynthesis; UDP-N-acetyl-alpha-D-glucosamine from N-acetyl-alpha-D-glucosamine 1-phosphate: step 1/1.</text>
</comment>
<name>A0A940PM26_9MICO</name>
<dbReference type="NCBIfam" id="TIGR01173">
    <property type="entry name" value="glmU"/>
    <property type="match status" value="1"/>
</dbReference>
<feature type="domain" description="MobA-like NTP transferase" evidence="19">
    <location>
        <begin position="8"/>
        <end position="165"/>
    </location>
</feature>
<feature type="binding site" evidence="17">
    <location>
        <position position="234"/>
    </location>
    <ligand>
        <name>UDP-N-acetyl-alpha-D-glucosamine</name>
        <dbReference type="ChEBI" id="CHEBI:57705"/>
    </ligand>
</feature>
<feature type="binding site" evidence="17">
    <location>
        <position position="339"/>
    </location>
    <ligand>
        <name>UDP-N-acetyl-alpha-D-glucosamine</name>
        <dbReference type="ChEBI" id="CHEBI:57705"/>
    </ligand>
</feature>
<comment type="subunit">
    <text evidence="17">Homotrimer.</text>
</comment>
<dbReference type="Proteomes" id="UP000675163">
    <property type="component" value="Unassembled WGS sequence"/>
</dbReference>
<comment type="function">
    <text evidence="16 17">Catalyzes the last two sequential reactions in the de novo biosynthetic pathway for UDP-N-acetylglucosamine (UDP-GlcNAc). The C-terminal domain catalyzes the transfer of acetyl group from acetyl coenzyme A to glucosamine-1-phosphate (GlcN-1-P) to produce N-acetylglucosamine-1-phosphate (GlcNAc-1-P), which is converted into UDP-GlcNAc by the transfer of uridine 5-monophosphate (from uridine 5-triphosphate), a reaction catalyzed by the N-terminal domain.</text>
</comment>
<dbReference type="InterPro" id="IPR005882">
    <property type="entry name" value="Bifunctional_GlmU"/>
</dbReference>
<dbReference type="Gene3D" id="3.90.550.10">
    <property type="entry name" value="Spore Coat Polysaccharide Biosynthesis Protein SpsA, Chain A"/>
    <property type="match status" value="1"/>
</dbReference>
<feature type="binding site" evidence="17">
    <location>
        <begin position="83"/>
        <end position="84"/>
    </location>
    <ligand>
        <name>UDP-N-acetyl-alpha-D-glucosamine</name>
        <dbReference type="ChEBI" id="CHEBI:57705"/>
    </ligand>
</feature>
<keyword evidence="8 17" id="KW-0460">Magnesium</keyword>
<dbReference type="Gene3D" id="2.160.10.10">
    <property type="entry name" value="Hexapeptide repeat proteins"/>
    <property type="match status" value="1"/>
</dbReference>
<dbReference type="GO" id="GO:0071555">
    <property type="term" value="P:cell wall organization"/>
    <property type="evidence" value="ECO:0007669"/>
    <property type="project" value="UniProtKB-KW"/>
</dbReference>
<feature type="region of interest" description="Pyrophosphorylase" evidence="17">
    <location>
        <begin position="1"/>
        <end position="236"/>
    </location>
</feature>
<evidence type="ECO:0000256" key="15">
    <source>
        <dbReference type="ARBA" id="ARBA00048493"/>
    </source>
</evidence>
<keyword evidence="10 17" id="KW-0573">Peptidoglycan synthesis</keyword>
<feature type="active site" description="Proton acceptor" evidence="17">
    <location>
        <position position="369"/>
    </location>
</feature>
<proteinExistence type="inferred from homology"/>
<evidence type="ECO:0000256" key="16">
    <source>
        <dbReference type="ARBA" id="ARBA00049628"/>
    </source>
</evidence>
<feature type="binding site" evidence="17">
    <location>
        <position position="386"/>
    </location>
    <ligand>
        <name>acetyl-CoA</name>
        <dbReference type="ChEBI" id="CHEBI:57288"/>
    </ligand>
</feature>
<dbReference type="EMBL" id="JAFIDA010000001">
    <property type="protein sequence ID" value="MBP1325615.1"/>
    <property type="molecule type" value="Genomic_DNA"/>
</dbReference>
<dbReference type="AlphaFoldDB" id="A0A940PM26"/>
<dbReference type="InterPro" id="IPR038009">
    <property type="entry name" value="GlmU_C_LbH"/>
</dbReference>
<dbReference type="GO" id="GO:0008360">
    <property type="term" value="P:regulation of cell shape"/>
    <property type="evidence" value="ECO:0007669"/>
    <property type="project" value="UniProtKB-KW"/>
</dbReference>
<evidence type="ECO:0000259" key="19">
    <source>
        <dbReference type="Pfam" id="PF12804"/>
    </source>
</evidence>
<dbReference type="EC" id="2.3.1.157" evidence="17"/>
<comment type="catalytic activity">
    <reaction evidence="15 17">
        <text>N-acetyl-alpha-D-glucosamine 1-phosphate + UTP + H(+) = UDP-N-acetyl-alpha-D-glucosamine + diphosphate</text>
        <dbReference type="Rhea" id="RHEA:13509"/>
        <dbReference type="ChEBI" id="CHEBI:15378"/>
        <dbReference type="ChEBI" id="CHEBI:33019"/>
        <dbReference type="ChEBI" id="CHEBI:46398"/>
        <dbReference type="ChEBI" id="CHEBI:57705"/>
        <dbReference type="ChEBI" id="CHEBI:57776"/>
        <dbReference type="EC" id="2.7.7.23"/>
    </reaction>
</comment>
<keyword evidence="9 17" id="KW-0133">Cell shape</keyword>
<dbReference type="NCBIfam" id="NF010932">
    <property type="entry name" value="PRK14352.1"/>
    <property type="match status" value="1"/>
</dbReference>
<keyword evidence="3 17" id="KW-0963">Cytoplasm</keyword>
<dbReference type="PANTHER" id="PTHR43584:SF3">
    <property type="entry name" value="BIFUNCTIONAL PROTEIN GLMU"/>
    <property type="match status" value="1"/>
</dbReference>
<dbReference type="EC" id="2.7.7.23" evidence="17"/>
<feature type="binding site" evidence="17">
    <location>
        <position position="383"/>
    </location>
    <ligand>
        <name>UDP-N-acetyl-alpha-D-glucosamine</name>
        <dbReference type="ChEBI" id="CHEBI:57705"/>
    </ligand>
</feature>
<dbReference type="CDD" id="cd02540">
    <property type="entry name" value="GT2_GlmU_N_bac"/>
    <property type="match status" value="1"/>
</dbReference>
<evidence type="ECO:0000256" key="2">
    <source>
        <dbReference type="ARBA" id="ARBA00007947"/>
    </source>
</evidence>
<comment type="cofactor">
    <cofactor evidence="17">
        <name>Mg(2+)</name>
        <dbReference type="ChEBI" id="CHEBI:18420"/>
    </cofactor>
    <text evidence="17">Binds 1 Mg(2+) ion per subunit.</text>
</comment>
<evidence type="ECO:0000256" key="14">
    <source>
        <dbReference type="ARBA" id="ARBA00048247"/>
    </source>
</evidence>
<dbReference type="CDD" id="cd03353">
    <property type="entry name" value="LbH_GlmU_C"/>
    <property type="match status" value="1"/>
</dbReference>
<comment type="caution">
    <text evidence="20">The sequence shown here is derived from an EMBL/GenBank/DDBJ whole genome shotgun (WGS) entry which is preliminary data.</text>
</comment>
<evidence type="ECO:0000256" key="11">
    <source>
        <dbReference type="ARBA" id="ARBA00023268"/>
    </source>
</evidence>
<evidence type="ECO:0000256" key="18">
    <source>
        <dbReference type="SAM" id="MobiDB-lite"/>
    </source>
</evidence>
<evidence type="ECO:0000256" key="3">
    <source>
        <dbReference type="ARBA" id="ARBA00022490"/>
    </source>
</evidence>
<comment type="similarity">
    <text evidence="2 17">In the N-terminal section; belongs to the N-acetylglucosamine-1-phosphate uridyltransferase family.</text>
</comment>
<dbReference type="PANTHER" id="PTHR43584">
    <property type="entry name" value="NUCLEOTIDYL TRANSFERASE"/>
    <property type="match status" value="1"/>
</dbReference>
<keyword evidence="12 17" id="KW-0012">Acyltransferase</keyword>
<reference evidence="20" key="1">
    <citation type="submission" date="2021-02" db="EMBL/GenBank/DDBJ databases">
        <title>Sequencing the genomes of 1000 actinobacteria strains.</title>
        <authorList>
            <person name="Klenk H.-P."/>
        </authorList>
    </citation>
    <scope>NUCLEOTIDE SEQUENCE</scope>
    <source>
        <strain evidence="20">DSM 22850</strain>
    </source>
</reference>
<dbReference type="GO" id="GO:0009245">
    <property type="term" value="P:lipid A biosynthetic process"/>
    <property type="evidence" value="ECO:0007669"/>
    <property type="project" value="UniProtKB-UniRule"/>
</dbReference>
<feature type="binding site" evidence="17">
    <location>
        <position position="25"/>
    </location>
    <ligand>
        <name>UDP-N-acetyl-alpha-D-glucosamine</name>
        <dbReference type="ChEBI" id="CHEBI:57705"/>
    </ligand>
</feature>
<dbReference type="Pfam" id="PF12804">
    <property type="entry name" value="NTP_transf_3"/>
    <property type="match status" value="1"/>
</dbReference>
<evidence type="ECO:0000313" key="20">
    <source>
        <dbReference type="EMBL" id="MBP1325615.1"/>
    </source>
</evidence>
<dbReference type="GO" id="GO:0005737">
    <property type="term" value="C:cytoplasm"/>
    <property type="evidence" value="ECO:0007669"/>
    <property type="project" value="UniProtKB-SubCell"/>
</dbReference>
<dbReference type="InterPro" id="IPR050065">
    <property type="entry name" value="GlmU-like"/>
</dbReference>
<feature type="binding site" evidence="17">
    <location>
        <position position="234"/>
    </location>
    <ligand>
        <name>Mg(2+)</name>
        <dbReference type="ChEBI" id="CHEBI:18420"/>
    </ligand>
</feature>
<comment type="catalytic activity">
    <reaction evidence="14 17">
        <text>alpha-D-glucosamine 1-phosphate + acetyl-CoA = N-acetyl-alpha-D-glucosamine 1-phosphate + CoA + H(+)</text>
        <dbReference type="Rhea" id="RHEA:13725"/>
        <dbReference type="ChEBI" id="CHEBI:15378"/>
        <dbReference type="ChEBI" id="CHEBI:57287"/>
        <dbReference type="ChEBI" id="CHEBI:57288"/>
        <dbReference type="ChEBI" id="CHEBI:57776"/>
        <dbReference type="ChEBI" id="CHEBI:58516"/>
        <dbReference type="EC" id="2.3.1.157"/>
    </reaction>
</comment>
<keyword evidence="5 17" id="KW-0548">Nucleotidyltransferase</keyword>
<dbReference type="GO" id="GO:0000287">
    <property type="term" value="F:magnesium ion binding"/>
    <property type="evidence" value="ECO:0007669"/>
    <property type="project" value="UniProtKB-UniRule"/>
</dbReference>
<feature type="region of interest" description="N-acetyltransferase" evidence="17">
    <location>
        <begin position="258"/>
        <end position="488"/>
    </location>
</feature>
<feature type="binding site" evidence="17">
    <location>
        <position position="146"/>
    </location>
    <ligand>
        <name>UDP-N-acetyl-alpha-D-glucosamine</name>
        <dbReference type="ChEBI" id="CHEBI:57705"/>
    </ligand>
</feature>
<comment type="subcellular location">
    <subcellularLocation>
        <location evidence="17">Cytoplasm</location>
    </subcellularLocation>
</comment>
<evidence type="ECO:0000256" key="7">
    <source>
        <dbReference type="ARBA" id="ARBA00022737"/>
    </source>
</evidence>
<feature type="binding site" evidence="17">
    <location>
        <position position="372"/>
    </location>
    <ligand>
        <name>UDP-N-acetyl-alpha-D-glucosamine</name>
        <dbReference type="ChEBI" id="CHEBI:57705"/>
    </ligand>
</feature>
<evidence type="ECO:0000256" key="8">
    <source>
        <dbReference type="ARBA" id="ARBA00022842"/>
    </source>
</evidence>
<dbReference type="GO" id="GO:0009252">
    <property type="term" value="P:peptidoglycan biosynthetic process"/>
    <property type="evidence" value="ECO:0007669"/>
    <property type="project" value="UniProtKB-UniRule"/>
</dbReference>
<feature type="binding site" evidence="17">
    <location>
        <begin position="11"/>
        <end position="14"/>
    </location>
    <ligand>
        <name>UDP-N-acetyl-alpha-D-glucosamine</name>
        <dbReference type="ChEBI" id="CHEBI:57705"/>
    </ligand>
</feature>
<keyword evidence="21" id="KW-1185">Reference proteome</keyword>
<evidence type="ECO:0000256" key="12">
    <source>
        <dbReference type="ARBA" id="ARBA00023315"/>
    </source>
</evidence>
<evidence type="ECO:0000256" key="13">
    <source>
        <dbReference type="ARBA" id="ARBA00023316"/>
    </source>
</evidence>
<accession>A0A940PM26</accession>
<feature type="binding site" evidence="17">
    <location>
        <position position="357"/>
    </location>
    <ligand>
        <name>UDP-N-acetyl-alpha-D-glucosamine</name>
        <dbReference type="ChEBI" id="CHEBI:57705"/>
    </ligand>
</feature>
<keyword evidence="6 17" id="KW-0479">Metal-binding</keyword>
<dbReference type="GO" id="GO:0006048">
    <property type="term" value="P:UDP-N-acetylglucosamine biosynthetic process"/>
    <property type="evidence" value="ECO:0007669"/>
    <property type="project" value="InterPro"/>
</dbReference>
<comment type="pathway">
    <text evidence="17">Bacterial outer membrane biogenesis; LPS lipid A biosynthesis.</text>
</comment>
<dbReference type="SUPFAM" id="SSF51161">
    <property type="entry name" value="Trimeric LpxA-like enzymes"/>
    <property type="match status" value="1"/>
</dbReference>
<dbReference type="InterPro" id="IPR025877">
    <property type="entry name" value="MobA-like_NTP_Trfase"/>
</dbReference>
<feature type="binding site" evidence="17">
    <location>
        <begin position="392"/>
        <end position="393"/>
    </location>
    <ligand>
        <name>acetyl-CoA</name>
        <dbReference type="ChEBI" id="CHEBI:57288"/>
    </ligand>
</feature>
<feature type="region of interest" description="Linker" evidence="17">
    <location>
        <begin position="237"/>
        <end position="257"/>
    </location>
</feature>
<comment type="pathway">
    <text evidence="17">Nucleotide-sugar biosynthesis; UDP-N-acetyl-alpha-D-glucosamine biosynthesis; N-acetyl-alpha-D-glucosamine 1-phosphate from alpha-D-glucosamine 6-phosphate (route II): step 2/2.</text>
</comment>
<keyword evidence="7 17" id="KW-0677">Repeat</keyword>
<dbReference type="GO" id="GO:0000902">
    <property type="term" value="P:cell morphogenesis"/>
    <property type="evidence" value="ECO:0007669"/>
    <property type="project" value="UniProtKB-UniRule"/>
</dbReference>
<dbReference type="InterPro" id="IPR029044">
    <property type="entry name" value="Nucleotide-diphossugar_trans"/>
</dbReference>
<feature type="binding site" evidence="17">
    <location>
        <position position="109"/>
    </location>
    <ligand>
        <name>Mg(2+)</name>
        <dbReference type="ChEBI" id="CHEBI:18420"/>
    </ligand>
</feature>
<gene>
    <name evidence="17" type="primary">glmU</name>
    <name evidence="20" type="ORF">JOF28_000847</name>
</gene>
<evidence type="ECO:0000313" key="21">
    <source>
        <dbReference type="Proteomes" id="UP000675163"/>
    </source>
</evidence>
<feature type="binding site" evidence="17">
    <location>
        <position position="411"/>
    </location>
    <ligand>
        <name>acetyl-CoA</name>
        <dbReference type="ChEBI" id="CHEBI:57288"/>
    </ligand>
</feature>
<dbReference type="RefSeq" id="WP_209704629.1">
    <property type="nucleotide sequence ID" value="NZ_JAFIDA010000001.1"/>
</dbReference>
<dbReference type="InterPro" id="IPR011004">
    <property type="entry name" value="Trimer_LpxA-like_sf"/>
</dbReference>
<feature type="binding site" evidence="17">
    <location>
        <position position="429"/>
    </location>
    <ligand>
        <name>acetyl-CoA</name>
        <dbReference type="ChEBI" id="CHEBI:57288"/>
    </ligand>
</feature>
<feature type="binding site" evidence="17">
    <location>
        <begin position="107"/>
        <end position="109"/>
    </location>
    <ligand>
        <name>UDP-N-acetyl-alpha-D-glucosamine</name>
        <dbReference type="ChEBI" id="CHEBI:57705"/>
    </ligand>
</feature>
<keyword evidence="13 17" id="KW-0961">Cell wall biogenesis/degradation</keyword>
<evidence type="ECO:0000256" key="10">
    <source>
        <dbReference type="ARBA" id="ARBA00022984"/>
    </source>
</evidence>
<dbReference type="GO" id="GO:0003977">
    <property type="term" value="F:UDP-N-acetylglucosamine diphosphorylase activity"/>
    <property type="evidence" value="ECO:0007669"/>
    <property type="project" value="UniProtKB-UniRule"/>
</dbReference>
<protein>
    <recommendedName>
        <fullName evidence="17">Bifunctional protein GlmU</fullName>
    </recommendedName>
    <domain>
        <recommendedName>
            <fullName evidence="17">UDP-N-acetylglucosamine pyrophosphorylase</fullName>
            <ecNumber evidence="17">2.7.7.23</ecNumber>
        </recommendedName>
        <alternativeName>
            <fullName evidence="17">N-acetylglucosamine-1-phosphate uridyltransferase</fullName>
        </alternativeName>
    </domain>
    <domain>
        <recommendedName>
            <fullName evidence="17">Glucosamine-1-phosphate N-acetyltransferase</fullName>
            <ecNumber evidence="17">2.3.1.157</ecNumber>
        </recommendedName>
    </domain>
</protein>
<dbReference type="SUPFAM" id="SSF53448">
    <property type="entry name" value="Nucleotide-diphospho-sugar transferases"/>
    <property type="match status" value="1"/>
</dbReference>
<feature type="binding site" evidence="17">
    <location>
        <position position="161"/>
    </location>
    <ligand>
        <name>UDP-N-acetyl-alpha-D-glucosamine</name>
        <dbReference type="ChEBI" id="CHEBI:57705"/>
    </ligand>
</feature>
<evidence type="ECO:0000256" key="6">
    <source>
        <dbReference type="ARBA" id="ARBA00022723"/>
    </source>
</evidence>
<evidence type="ECO:0000256" key="4">
    <source>
        <dbReference type="ARBA" id="ARBA00022679"/>
    </source>
</evidence>
<comment type="similarity">
    <text evidence="1 17">In the C-terminal section; belongs to the transferase hexapeptide repeat family.</text>
</comment>
<feature type="compositionally biased region" description="Low complexity" evidence="18">
    <location>
        <begin position="463"/>
        <end position="473"/>
    </location>
</feature>
<evidence type="ECO:0000256" key="5">
    <source>
        <dbReference type="ARBA" id="ARBA00022695"/>
    </source>
</evidence>
<keyword evidence="4 17" id="KW-0808">Transferase</keyword>
<feature type="binding site" evidence="17">
    <location>
        <position position="78"/>
    </location>
    <ligand>
        <name>UDP-N-acetyl-alpha-D-glucosamine</name>
        <dbReference type="ChEBI" id="CHEBI:57705"/>
    </ligand>
</feature>
<dbReference type="GO" id="GO:0016020">
    <property type="term" value="C:membrane"/>
    <property type="evidence" value="ECO:0007669"/>
    <property type="project" value="GOC"/>
</dbReference>
<evidence type="ECO:0000256" key="1">
    <source>
        <dbReference type="ARBA" id="ARBA00007707"/>
    </source>
</evidence>
<evidence type="ECO:0000256" key="17">
    <source>
        <dbReference type="HAMAP-Rule" id="MF_01631"/>
    </source>
</evidence>
<sequence>MAERSLAVIILAAGQGTRMKSSLPKVLHRIGGRSLIAHVLDSASGLAPTNVIAVVRHDRDRVAEAIVEHAPETVIVDQDDVPGTGRAVEQALNALPETFEGSVVVLSGDVPLIDAPTLERLLRGHLDGGRAMTMLSAIYDNPTGLGRILRDQSGAVTGIVEEKDASEAERRITEINGGVYVFARRALQEALALIDTNNAQGEKYLTDAASRILSSGGAVEAVATEDPWIIAGVNDRSQLAAAGRELNARIVREHQRGGVTIQDPETTWIDADVSIEPDVEVLPGTFLHGATSIASGAVVGPDTTLVDCEVGEDARIRRSEATLAVFGARVDVGPFAYIRPGTELGEDGKIGAYVETKNAKIGNGSKVPHLSYVGDATIGTGTNVGAGTIFANYDGVNKHHAVVGNEVRIGSKNVLIAPVTIEDGTYTAAGTVVRKDVPAGSLALNVAPQRNLEGWVAENRPGTSTAQAAQQSKTAREHGEQPGMENQH</sequence>
<feature type="binding site" evidence="17">
    <location>
        <position position="176"/>
    </location>
    <ligand>
        <name>UDP-N-acetyl-alpha-D-glucosamine</name>
        <dbReference type="ChEBI" id="CHEBI:57705"/>
    </ligand>
</feature>
<keyword evidence="11 17" id="KW-0511">Multifunctional enzyme</keyword>
<dbReference type="GO" id="GO:0019134">
    <property type="term" value="F:glucosamine-1-phosphate N-acetyltransferase activity"/>
    <property type="evidence" value="ECO:0007669"/>
    <property type="project" value="UniProtKB-UniRule"/>
</dbReference>